<name>A0A1G5VRU9_9EURY</name>
<dbReference type="NCBIfam" id="NF001484">
    <property type="entry name" value="PRK00331.1"/>
    <property type="match status" value="1"/>
</dbReference>
<dbReference type="GO" id="GO:0004360">
    <property type="term" value="F:glutamine-fructose-6-phosphate transaminase (isomerizing) activity"/>
    <property type="evidence" value="ECO:0007669"/>
    <property type="project" value="UniProtKB-UniRule"/>
</dbReference>
<protein>
    <recommendedName>
        <fullName evidence="4 11">Glutamine--fructose-6-phosphate aminotransferase [isomerizing]</fullName>
        <ecNumber evidence="3 11">2.6.1.16</ecNumber>
    </recommendedName>
    <alternativeName>
        <fullName evidence="11">D-fructose-6-phosphate amidotransferase</fullName>
    </alternativeName>
    <alternativeName>
        <fullName evidence="11">GFAT</fullName>
    </alternativeName>
    <alternativeName>
        <fullName evidence="11">Glucosamine-6-phosphate synthase</fullName>
    </alternativeName>
    <alternativeName>
        <fullName evidence="11">Hexosephosphate aminotransferase</fullName>
    </alternativeName>
    <alternativeName>
        <fullName evidence="11">L-glutamine--D-fructose-6-phosphate amidotransferase</fullName>
    </alternativeName>
</protein>
<evidence type="ECO:0000256" key="2">
    <source>
        <dbReference type="ARBA" id="ARBA00004496"/>
    </source>
</evidence>
<dbReference type="NCBIfam" id="TIGR01135">
    <property type="entry name" value="glmS"/>
    <property type="match status" value="1"/>
</dbReference>
<keyword evidence="7 11" id="KW-0808">Transferase</keyword>
<feature type="domain" description="SIS" evidence="13">
    <location>
        <begin position="279"/>
        <end position="417"/>
    </location>
</feature>
<keyword evidence="5 11" id="KW-0963">Cytoplasm</keyword>
<evidence type="ECO:0000256" key="5">
    <source>
        <dbReference type="ARBA" id="ARBA00022490"/>
    </source>
</evidence>
<dbReference type="SUPFAM" id="SSF53697">
    <property type="entry name" value="SIS domain"/>
    <property type="match status" value="1"/>
</dbReference>
<dbReference type="Proteomes" id="UP000323439">
    <property type="component" value="Unassembled WGS sequence"/>
</dbReference>
<dbReference type="PROSITE" id="PS51278">
    <property type="entry name" value="GATASE_TYPE_2"/>
    <property type="match status" value="1"/>
</dbReference>
<dbReference type="GO" id="GO:0006002">
    <property type="term" value="P:fructose 6-phosphate metabolic process"/>
    <property type="evidence" value="ECO:0007669"/>
    <property type="project" value="TreeGrafter"/>
</dbReference>
<feature type="domain" description="Glutamine amidotransferase type-2" evidence="12">
    <location>
        <begin position="2"/>
        <end position="220"/>
    </location>
</feature>
<dbReference type="AlphaFoldDB" id="A0A1G5VRU9"/>
<organism evidence="14 15">
    <name type="scientific">Methanobrevibacter millerae</name>
    <dbReference type="NCBI Taxonomy" id="230361"/>
    <lineage>
        <taxon>Archaea</taxon>
        <taxon>Methanobacteriati</taxon>
        <taxon>Methanobacteriota</taxon>
        <taxon>Methanomada group</taxon>
        <taxon>Methanobacteria</taxon>
        <taxon>Methanobacteriales</taxon>
        <taxon>Methanobacteriaceae</taxon>
        <taxon>Methanobrevibacter</taxon>
    </lineage>
</organism>
<accession>A0A1G5VRU9</accession>
<dbReference type="GO" id="GO:0006487">
    <property type="term" value="P:protein N-linked glycosylation"/>
    <property type="evidence" value="ECO:0007669"/>
    <property type="project" value="TreeGrafter"/>
</dbReference>
<dbReference type="EC" id="2.6.1.16" evidence="3 11"/>
<dbReference type="OrthoDB" id="372195at2157"/>
<keyword evidence="8" id="KW-0677">Repeat</keyword>
<dbReference type="Pfam" id="PF13522">
    <property type="entry name" value="GATase_6"/>
    <property type="match status" value="1"/>
</dbReference>
<gene>
    <name evidence="11" type="primary">glmS</name>
    <name evidence="14" type="ORF">SAMN02910315_00830</name>
</gene>
<dbReference type="PANTHER" id="PTHR10937">
    <property type="entry name" value="GLUCOSAMINE--FRUCTOSE-6-PHOSPHATE AMINOTRANSFERASE, ISOMERIZING"/>
    <property type="match status" value="1"/>
</dbReference>
<evidence type="ECO:0000256" key="1">
    <source>
        <dbReference type="ARBA" id="ARBA00001031"/>
    </source>
</evidence>
<evidence type="ECO:0000313" key="14">
    <source>
        <dbReference type="EMBL" id="SDA48620.1"/>
    </source>
</evidence>
<evidence type="ECO:0000256" key="9">
    <source>
        <dbReference type="ARBA" id="ARBA00022962"/>
    </source>
</evidence>
<comment type="function">
    <text evidence="10 11">Catalyzes the first step in hexosamine metabolism, converting fructose-6P into glucosamine-6P using glutamine as a nitrogen source.</text>
</comment>
<feature type="domain" description="SIS" evidence="13">
    <location>
        <begin position="441"/>
        <end position="583"/>
    </location>
</feature>
<dbReference type="EMBL" id="FMXB01000005">
    <property type="protein sequence ID" value="SDA48620.1"/>
    <property type="molecule type" value="Genomic_DNA"/>
</dbReference>
<dbReference type="Gene3D" id="3.40.50.10490">
    <property type="entry name" value="Glucose-6-phosphate isomerase like protein, domain 1"/>
    <property type="match status" value="2"/>
</dbReference>
<dbReference type="HAMAP" id="MF_00164">
    <property type="entry name" value="GlmS"/>
    <property type="match status" value="1"/>
</dbReference>
<evidence type="ECO:0000256" key="6">
    <source>
        <dbReference type="ARBA" id="ARBA00022576"/>
    </source>
</evidence>
<dbReference type="InterPro" id="IPR035466">
    <property type="entry name" value="GlmS/AgaS_SIS"/>
</dbReference>
<dbReference type="InterPro" id="IPR001347">
    <property type="entry name" value="SIS_dom"/>
</dbReference>
<dbReference type="CDD" id="cd05008">
    <property type="entry name" value="SIS_GlmS_GlmD_1"/>
    <property type="match status" value="1"/>
</dbReference>
<dbReference type="GO" id="GO:0006047">
    <property type="term" value="P:UDP-N-acetylglucosamine metabolic process"/>
    <property type="evidence" value="ECO:0007669"/>
    <property type="project" value="TreeGrafter"/>
</dbReference>
<dbReference type="PANTHER" id="PTHR10937:SF0">
    <property type="entry name" value="GLUTAMINE--FRUCTOSE-6-PHOSPHATE TRANSAMINASE (ISOMERIZING)"/>
    <property type="match status" value="1"/>
</dbReference>
<comment type="subunit">
    <text evidence="11">Homodimer.</text>
</comment>
<evidence type="ECO:0000256" key="10">
    <source>
        <dbReference type="ARBA" id="ARBA00055466"/>
    </source>
</evidence>
<dbReference type="FunFam" id="3.60.20.10:FF:000006">
    <property type="entry name" value="Glutamine--fructose-6-phosphate aminotransferase [isomerizing]"/>
    <property type="match status" value="1"/>
</dbReference>
<keyword evidence="15" id="KW-1185">Reference proteome</keyword>
<dbReference type="InterPro" id="IPR047084">
    <property type="entry name" value="GFAT_N"/>
</dbReference>
<evidence type="ECO:0000259" key="12">
    <source>
        <dbReference type="PROSITE" id="PS51278"/>
    </source>
</evidence>
<dbReference type="Gene3D" id="3.60.20.10">
    <property type="entry name" value="Glutamine Phosphoribosylpyrophosphate, subunit 1, domain 1"/>
    <property type="match status" value="1"/>
</dbReference>
<dbReference type="RefSeq" id="WP_149731437.1">
    <property type="nucleotide sequence ID" value="NZ_FMXB01000005.1"/>
</dbReference>
<evidence type="ECO:0000259" key="13">
    <source>
        <dbReference type="PROSITE" id="PS51464"/>
    </source>
</evidence>
<dbReference type="GO" id="GO:0005975">
    <property type="term" value="P:carbohydrate metabolic process"/>
    <property type="evidence" value="ECO:0007669"/>
    <property type="project" value="UniProtKB-UniRule"/>
</dbReference>
<proteinExistence type="inferred from homology"/>
<comment type="subcellular location">
    <subcellularLocation>
        <location evidence="2 11">Cytoplasm</location>
    </subcellularLocation>
</comment>
<dbReference type="SUPFAM" id="SSF56235">
    <property type="entry name" value="N-terminal nucleophile aminohydrolases (Ntn hydrolases)"/>
    <property type="match status" value="1"/>
</dbReference>
<dbReference type="InterPro" id="IPR029055">
    <property type="entry name" value="Ntn_hydrolases_N"/>
</dbReference>
<feature type="active site" description="For Fru-6P isomerization activity" evidence="11">
    <location>
        <position position="588"/>
    </location>
</feature>
<dbReference type="CDD" id="cd05009">
    <property type="entry name" value="SIS_GlmS_GlmD_2"/>
    <property type="match status" value="1"/>
</dbReference>
<feature type="initiator methionine" description="Removed" evidence="11">
    <location>
        <position position="1"/>
    </location>
</feature>
<dbReference type="InterPro" id="IPR035490">
    <property type="entry name" value="GlmS/FrlB_SIS"/>
</dbReference>
<reference evidence="14 15" key="1">
    <citation type="submission" date="2016-10" db="EMBL/GenBank/DDBJ databases">
        <authorList>
            <person name="Varghese N."/>
            <person name="Submissions S."/>
        </authorList>
    </citation>
    <scope>NUCLEOTIDE SEQUENCE [LARGE SCALE GENOMIC DNA]</scope>
    <source>
        <strain evidence="14 15">DSM 16643</strain>
    </source>
</reference>
<dbReference type="GO" id="GO:0097367">
    <property type="term" value="F:carbohydrate derivative binding"/>
    <property type="evidence" value="ECO:0007669"/>
    <property type="project" value="InterPro"/>
</dbReference>
<comment type="catalytic activity">
    <reaction evidence="1 11">
        <text>D-fructose 6-phosphate + L-glutamine = D-glucosamine 6-phosphate + L-glutamate</text>
        <dbReference type="Rhea" id="RHEA:13237"/>
        <dbReference type="ChEBI" id="CHEBI:29985"/>
        <dbReference type="ChEBI" id="CHEBI:58359"/>
        <dbReference type="ChEBI" id="CHEBI:58725"/>
        <dbReference type="ChEBI" id="CHEBI:61527"/>
        <dbReference type="EC" id="2.6.1.16"/>
    </reaction>
</comment>
<feature type="active site" description="Nucleophile; for GATase activity" evidence="11">
    <location>
        <position position="2"/>
    </location>
</feature>
<dbReference type="InterPro" id="IPR017932">
    <property type="entry name" value="GATase_2_dom"/>
</dbReference>
<sequence length="592" mass="65452">MCGIVGCILKENNDVAPILFECISMLEYRGYDSIGMATYDNEINVRKAKGDIKTVNGKLNFKNMKGCLGIAHTRWASTGKPTDENAHPQLDDSKSVAVVHNGTLENYSQIKEELIEKGYEFKSTTDTEVIPNLIREFLDEGLNMEDAVRKAAGKLKGSYAIVAFAKDEPGKIVAIRKGSPLIVSYGKEGYFVASDTPAVLNHARNIIRPNEGEIAILTKNGIEIHDENGKSVKWESKYIDWSPEMAQKEGYDHFMIKEIIEQSDAVKNTLGQKENIKKVIEEIGDVKRICFVACGTSYHASISGKYLIESLAGIPTDVVIASEAKYTAKTWNEDTLVVFISQSGETYDSLMALKQARETSKTLAVVNVAGSAMTEEADFVIQTQAGPEIGVAATKTYIAQLTAIYLFAGFLAGEEDLIEQLEKVPKYIDEVTIQRKYIKEISSRYDFADDAFFLGRGFSYPIALEGALKLKEITYIHAEGYAAGELKHGPLALIDEDVPVFVIIPPGDDYDKTMTNLEEVRARDAIILSVGAKGDERIAENSRIVFEIDPEVTDIIAPLVYIVPLQLISYYVTLDKGYDPDKPRNLAKVITV</sequence>
<dbReference type="FunFam" id="3.40.50.10490:FF:000001">
    <property type="entry name" value="Glutamine--fructose-6-phosphate aminotransferase [isomerizing]"/>
    <property type="match status" value="1"/>
</dbReference>
<dbReference type="Pfam" id="PF01380">
    <property type="entry name" value="SIS"/>
    <property type="match status" value="2"/>
</dbReference>
<evidence type="ECO:0000313" key="15">
    <source>
        <dbReference type="Proteomes" id="UP000323439"/>
    </source>
</evidence>
<dbReference type="InterPro" id="IPR005855">
    <property type="entry name" value="GFAT"/>
</dbReference>
<evidence type="ECO:0000256" key="4">
    <source>
        <dbReference type="ARBA" id="ARBA00016090"/>
    </source>
</evidence>
<dbReference type="InterPro" id="IPR046348">
    <property type="entry name" value="SIS_dom_sf"/>
</dbReference>
<dbReference type="GO" id="GO:0005737">
    <property type="term" value="C:cytoplasm"/>
    <property type="evidence" value="ECO:0007669"/>
    <property type="project" value="UniProtKB-SubCell"/>
</dbReference>
<evidence type="ECO:0000256" key="7">
    <source>
        <dbReference type="ARBA" id="ARBA00022679"/>
    </source>
</evidence>
<evidence type="ECO:0000256" key="3">
    <source>
        <dbReference type="ARBA" id="ARBA00012916"/>
    </source>
</evidence>
<keyword evidence="6 11" id="KW-0032">Aminotransferase</keyword>
<dbReference type="CDD" id="cd00714">
    <property type="entry name" value="GFAT"/>
    <property type="match status" value="1"/>
</dbReference>
<keyword evidence="9" id="KW-0315">Glutamine amidotransferase</keyword>
<evidence type="ECO:0000256" key="11">
    <source>
        <dbReference type="HAMAP-Rule" id="MF_00164"/>
    </source>
</evidence>
<dbReference type="PROSITE" id="PS51464">
    <property type="entry name" value="SIS"/>
    <property type="match status" value="2"/>
</dbReference>
<evidence type="ECO:0000256" key="8">
    <source>
        <dbReference type="ARBA" id="ARBA00022737"/>
    </source>
</evidence>